<dbReference type="PANTHER" id="PTHR34584">
    <property type="entry name" value="NA(+)/H(+) ANTIPORTER SUBUNIT E1"/>
    <property type="match status" value="1"/>
</dbReference>
<reference evidence="8 9" key="1">
    <citation type="journal article" date="2014" name="Antonie Van Leeuwenhoek">
        <title>Hyphomonas beringensis sp. nov. and Hyphomonas chukchiensis sp. nov., isolated from surface seawater of the Bering Sea and Chukchi Sea.</title>
        <authorList>
            <person name="Li C."/>
            <person name="Lai Q."/>
            <person name="Li G."/>
            <person name="Dong C."/>
            <person name="Wang J."/>
            <person name="Liao Y."/>
            <person name="Shao Z."/>
        </authorList>
    </citation>
    <scope>NUCLEOTIDE SEQUENCE [LARGE SCALE GENOMIC DNA]</scope>
    <source>
        <strain evidence="8 9">MHS-2</strain>
    </source>
</reference>
<feature type="transmembrane region" description="Helical" evidence="7">
    <location>
        <begin position="29"/>
        <end position="47"/>
    </location>
</feature>
<dbReference type="Proteomes" id="UP000025171">
    <property type="component" value="Unassembled WGS sequence"/>
</dbReference>
<organism evidence="8 9">
    <name type="scientific">Hyphomonas johnsonii MHS-2</name>
    <dbReference type="NCBI Taxonomy" id="1280950"/>
    <lineage>
        <taxon>Bacteria</taxon>
        <taxon>Pseudomonadati</taxon>
        <taxon>Pseudomonadota</taxon>
        <taxon>Alphaproteobacteria</taxon>
        <taxon>Hyphomonadales</taxon>
        <taxon>Hyphomonadaceae</taxon>
        <taxon>Hyphomonas</taxon>
    </lineage>
</organism>
<dbReference type="PATRIC" id="fig|1280950.3.peg.16"/>
<dbReference type="PANTHER" id="PTHR34584:SF1">
    <property type="entry name" value="NA(+)_H(+) ANTIPORTER SUBUNIT E1"/>
    <property type="match status" value="1"/>
</dbReference>
<keyword evidence="4 7" id="KW-0812">Transmembrane</keyword>
<dbReference type="InterPro" id="IPR002758">
    <property type="entry name" value="Cation_antiport_E"/>
</dbReference>
<dbReference type="RefSeq" id="WP_035612328.1">
    <property type="nucleotide sequence ID" value="NZ_ARYK01000001.1"/>
</dbReference>
<sequence length="162" mass="17709">MAYFLGLFVALVAFWLGMSGHYTPLLLCLGSVSVALCLILAYRLDLIDSEGSPYGRMLGFSLYFPWLMKEIIKANWTVIQACLRADLDIAPALVKVKSVCRSDLAKVTFANSITLTPGTVTVAIEGDKLLVHGLYEQDSQPEAFAEMDRRSARAIDGRGATT</sequence>
<dbReference type="EMBL" id="ARYK01000001">
    <property type="protein sequence ID" value="KCZ93726.1"/>
    <property type="molecule type" value="Genomic_DNA"/>
</dbReference>
<protein>
    <submittedName>
        <fullName evidence="8">MnhE/PhaE family monovalent cation/proton antiporter</fullName>
    </submittedName>
</protein>
<keyword evidence="5 7" id="KW-1133">Transmembrane helix</keyword>
<dbReference type="AlphaFoldDB" id="A0A059FT97"/>
<comment type="similarity">
    <text evidence="2">Belongs to the CPA3 antiporters (TC 2.A.63) subunit E family.</text>
</comment>
<dbReference type="STRING" id="1280950.HJO_00080"/>
<evidence type="ECO:0000256" key="3">
    <source>
        <dbReference type="ARBA" id="ARBA00022475"/>
    </source>
</evidence>
<evidence type="ECO:0000313" key="9">
    <source>
        <dbReference type="Proteomes" id="UP000025171"/>
    </source>
</evidence>
<comment type="caution">
    <text evidence="8">The sequence shown here is derived from an EMBL/GenBank/DDBJ whole genome shotgun (WGS) entry which is preliminary data.</text>
</comment>
<dbReference type="eggNOG" id="COG1863">
    <property type="taxonomic scope" value="Bacteria"/>
</dbReference>
<evidence type="ECO:0000256" key="7">
    <source>
        <dbReference type="SAM" id="Phobius"/>
    </source>
</evidence>
<dbReference type="GO" id="GO:0005886">
    <property type="term" value="C:plasma membrane"/>
    <property type="evidence" value="ECO:0007669"/>
    <property type="project" value="UniProtKB-SubCell"/>
</dbReference>
<evidence type="ECO:0000256" key="1">
    <source>
        <dbReference type="ARBA" id="ARBA00004651"/>
    </source>
</evidence>
<accession>A0A059FT97</accession>
<evidence type="ECO:0000256" key="6">
    <source>
        <dbReference type="ARBA" id="ARBA00023136"/>
    </source>
</evidence>
<keyword evidence="3" id="KW-1003">Cell membrane</keyword>
<dbReference type="OrthoDB" id="9807187at2"/>
<keyword evidence="9" id="KW-1185">Reference proteome</keyword>
<evidence type="ECO:0000313" key="8">
    <source>
        <dbReference type="EMBL" id="KCZ93726.1"/>
    </source>
</evidence>
<gene>
    <name evidence="8" type="ORF">HJO_00080</name>
</gene>
<name>A0A059FT97_9PROT</name>
<keyword evidence="6 7" id="KW-0472">Membrane</keyword>
<dbReference type="GO" id="GO:0008324">
    <property type="term" value="F:monoatomic cation transmembrane transporter activity"/>
    <property type="evidence" value="ECO:0007669"/>
    <property type="project" value="InterPro"/>
</dbReference>
<comment type="subcellular location">
    <subcellularLocation>
        <location evidence="1">Cell membrane</location>
        <topology evidence="1">Multi-pass membrane protein</topology>
    </subcellularLocation>
</comment>
<proteinExistence type="inferred from homology"/>
<evidence type="ECO:0000256" key="2">
    <source>
        <dbReference type="ARBA" id="ARBA00006228"/>
    </source>
</evidence>
<evidence type="ECO:0000256" key="4">
    <source>
        <dbReference type="ARBA" id="ARBA00022692"/>
    </source>
</evidence>
<dbReference type="Pfam" id="PF01899">
    <property type="entry name" value="MNHE"/>
    <property type="match status" value="1"/>
</dbReference>
<evidence type="ECO:0000256" key="5">
    <source>
        <dbReference type="ARBA" id="ARBA00022989"/>
    </source>
</evidence>